<dbReference type="RefSeq" id="WP_151573381.1">
    <property type="nucleotide sequence ID" value="NZ_WBOT01000002.1"/>
</dbReference>
<feature type="transmembrane region" description="Helical" evidence="1">
    <location>
        <begin position="212"/>
        <end position="234"/>
    </location>
</feature>
<feature type="transmembrane region" description="Helical" evidence="1">
    <location>
        <begin position="284"/>
        <end position="312"/>
    </location>
</feature>
<dbReference type="Pfam" id="PF12679">
    <property type="entry name" value="ABC2_membrane_2"/>
    <property type="match status" value="1"/>
</dbReference>
<keyword evidence="1" id="KW-1133">Transmembrane helix</keyword>
<evidence type="ECO:0000256" key="1">
    <source>
        <dbReference type="SAM" id="Phobius"/>
    </source>
</evidence>
<evidence type="ECO:0000313" key="2">
    <source>
        <dbReference type="EMBL" id="KAB2334025.1"/>
    </source>
</evidence>
<feature type="transmembrane region" description="Helical" evidence="1">
    <location>
        <begin position="241"/>
        <end position="264"/>
    </location>
</feature>
<dbReference type="GO" id="GO:0005886">
    <property type="term" value="C:plasma membrane"/>
    <property type="evidence" value="ECO:0007669"/>
    <property type="project" value="UniProtKB-SubCell"/>
</dbReference>
<protein>
    <submittedName>
        <fullName evidence="2">ABC transporter permease</fullName>
    </submittedName>
</protein>
<dbReference type="AlphaFoldDB" id="A0A7V7RNF3"/>
<feature type="transmembrane region" description="Helical" evidence="1">
    <location>
        <begin position="157"/>
        <end position="183"/>
    </location>
</feature>
<reference evidence="2 3" key="1">
    <citation type="journal article" date="2014" name="Arch. Microbiol.">
        <title>Bacillus mesophilum sp. nov., strain IITR-54T, a novel 4-chlorobiphenyl dechlorinating bacterium.</title>
        <authorList>
            <person name="Manickam N."/>
            <person name="Singh N.K."/>
            <person name="Bajaj A."/>
            <person name="Kumar R.M."/>
            <person name="Kaur G."/>
            <person name="Kaur N."/>
            <person name="Bala M."/>
            <person name="Kumar A."/>
            <person name="Mayilraj S."/>
        </authorList>
    </citation>
    <scope>NUCLEOTIDE SEQUENCE [LARGE SCALE GENOMIC DNA]</scope>
    <source>
        <strain evidence="2 3">IITR-54</strain>
    </source>
</reference>
<organism evidence="2 3">
    <name type="scientific">Bacillus mesophilum</name>
    <dbReference type="NCBI Taxonomy" id="1071718"/>
    <lineage>
        <taxon>Bacteria</taxon>
        <taxon>Bacillati</taxon>
        <taxon>Bacillota</taxon>
        <taxon>Bacilli</taxon>
        <taxon>Bacillales</taxon>
        <taxon>Bacillaceae</taxon>
        <taxon>Bacillus</taxon>
    </lineage>
</organism>
<dbReference type="GO" id="GO:0140359">
    <property type="term" value="F:ABC-type transporter activity"/>
    <property type="evidence" value="ECO:0007669"/>
    <property type="project" value="InterPro"/>
</dbReference>
<dbReference type="PANTHER" id="PTHR37305">
    <property type="entry name" value="INTEGRAL MEMBRANE PROTEIN-RELATED"/>
    <property type="match status" value="1"/>
</dbReference>
<sequence>MLNLLKNEWMKIFKRAGTYVMIGLLLFFVTVMAAFIKYQESGGTVPDNSDWQRGIEMQNETLTKELEEYGDTFTPEMRHSYESDIAIGQYRLEHNISPNDSYSVWSFVQDASFVIEFVGMFSIIIAAGIVASEFNWGTIKLLLIRPIRREKILLSKYVTVVLFSLMLLALLFSYSAILGGILFGTPGEVSPYLRYQDGQVIETSMFVHLLTYYGLNSINLFMLTTMAFMISAAFRNSSLAIGLSLFLMFMGGTVTSLVAMRYDWAKYILFANTDLMQYLDGSPLIPGMTMGFSVIMLIIYFLLFQFIAFYTFKKRDVAA</sequence>
<feature type="transmembrane region" description="Helical" evidence="1">
    <location>
        <begin position="113"/>
        <end position="136"/>
    </location>
</feature>
<gene>
    <name evidence="2" type="ORF">F7732_08065</name>
</gene>
<dbReference type="Proteomes" id="UP000441354">
    <property type="component" value="Unassembled WGS sequence"/>
</dbReference>
<name>A0A7V7RNF3_9BACI</name>
<accession>A0A7V7RNF3</accession>
<dbReference type="PANTHER" id="PTHR37305:SF1">
    <property type="entry name" value="MEMBRANE PROTEIN"/>
    <property type="match status" value="1"/>
</dbReference>
<dbReference type="EMBL" id="WBOT01000002">
    <property type="protein sequence ID" value="KAB2334025.1"/>
    <property type="molecule type" value="Genomic_DNA"/>
</dbReference>
<keyword evidence="1" id="KW-0812">Transmembrane</keyword>
<feature type="transmembrane region" description="Helical" evidence="1">
    <location>
        <begin position="16"/>
        <end position="36"/>
    </location>
</feature>
<comment type="caution">
    <text evidence="2">The sequence shown here is derived from an EMBL/GenBank/DDBJ whole genome shotgun (WGS) entry which is preliminary data.</text>
</comment>
<keyword evidence="3" id="KW-1185">Reference proteome</keyword>
<proteinExistence type="predicted"/>
<evidence type="ECO:0000313" key="3">
    <source>
        <dbReference type="Proteomes" id="UP000441354"/>
    </source>
</evidence>
<keyword evidence="1" id="KW-0472">Membrane</keyword>
<dbReference type="OrthoDB" id="8613028at2"/>